<evidence type="ECO:0000256" key="10">
    <source>
        <dbReference type="ARBA" id="ARBA00022884"/>
    </source>
</evidence>
<dbReference type="InterPro" id="IPR029063">
    <property type="entry name" value="SAM-dependent_MTases_sf"/>
</dbReference>
<keyword evidence="5" id="KW-0963">Cytoplasm</keyword>
<reference evidence="19 23" key="4">
    <citation type="submission" date="2018-05" db="EMBL/GenBank/DDBJ databases">
        <title>Lactobacillus salivarius genome sequencing and assembly.</title>
        <authorList>
            <person name="Audisio C."/>
            <person name="Albarracin L."/>
            <person name="Torres M.J."/>
            <person name="Hebert E.M."/>
            <person name="Saavedra L."/>
        </authorList>
    </citation>
    <scope>NUCLEOTIDE SEQUENCE [LARGE SCALE GENOMIC DNA]</scope>
    <source>
        <strain evidence="19 23">A3iob</strain>
    </source>
</reference>
<dbReference type="EC" id="2.1.1.176" evidence="4"/>
<dbReference type="KEGG" id="lsj:LSJ_0662"/>
<comment type="catalytic activity">
    <reaction evidence="13">
        <text>cytidine(967) in 16S rRNA + S-adenosyl-L-methionine = 5-methylcytidine(967) in 16S rRNA + S-adenosyl-L-homocysteine + H(+)</text>
        <dbReference type="Rhea" id="RHEA:42748"/>
        <dbReference type="Rhea" id="RHEA-COMP:10219"/>
        <dbReference type="Rhea" id="RHEA-COMP:10220"/>
        <dbReference type="ChEBI" id="CHEBI:15378"/>
        <dbReference type="ChEBI" id="CHEBI:57856"/>
        <dbReference type="ChEBI" id="CHEBI:59789"/>
        <dbReference type="ChEBI" id="CHEBI:74483"/>
        <dbReference type="ChEBI" id="CHEBI:82748"/>
        <dbReference type="EC" id="2.1.1.176"/>
    </reaction>
</comment>
<dbReference type="InterPro" id="IPR006027">
    <property type="entry name" value="NusB_RsmB_TIM44"/>
</dbReference>
<dbReference type="InterPro" id="IPR001678">
    <property type="entry name" value="MeTrfase_RsmB-F_NOP2_dom"/>
</dbReference>
<evidence type="ECO:0000313" key="19">
    <source>
        <dbReference type="EMBL" id="PWG52777.1"/>
    </source>
</evidence>
<dbReference type="GO" id="GO:0005737">
    <property type="term" value="C:cytoplasm"/>
    <property type="evidence" value="ECO:0007669"/>
    <property type="project" value="UniProtKB-SubCell"/>
</dbReference>
<evidence type="ECO:0000259" key="15">
    <source>
        <dbReference type="PROSITE" id="PS51686"/>
    </source>
</evidence>
<evidence type="ECO:0000256" key="6">
    <source>
        <dbReference type="ARBA" id="ARBA00022552"/>
    </source>
</evidence>
<dbReference type="FunFam" id="3.40.50.150:FF:000022">
    <property type="entry name" value="Ribosomal RNA small subunit methyltransferase B"/>
    <property type="match status" value="1"/>
</dbReference>
<evidence type="ECO:0000256" key="1">
    <source>
        <dbReference type="ARBA" id="ARBA00002724"/>
    </source>
</evidence>
<evidence type="ECO:0000313" key="21">
    <source>
        <dbReference type="Proteomes" id="UP000192353"/>
    </source>
</evidence>
<evidence type="ECO:0000256" key="4">
    <source>
        <dbReference type="ARBA" id="ARBA00012140"/>
    </source>
</evidence>
<dbReference type="PANTHER" id="PTHR22807:SF53">
    <property type="entry name" value="RIBOSOMAL RNA SMALL SUBUNIT METHYLTRANSFERASE B-RELATED"/>
    <property type="match status" value="1"/>
</dbReference>
<evidence type="ECO:0000256" key="14">
    <source>
        <dbReference type="PROSITE-ProRule" id="PRU01023"/>
    </source>
</evidence>
<comment type="subcellular location">
    <subcellularLocation>
        <location evidence="2">Cytoplasm</location>
    </subcellularLocation>
</comment>
<feature type="binding site" evidence="14">
    <location>
        <position position="284"/>
    </location>
    <ligand>
        <name>S-adenosyl-L-methionine</name>
        <dbReference type="ChEBI" id="CHEBI:59789"/>
    </ligand>
</feature>
<dbReference type="SUPFAM" id="SSF53335">
    <property type="entry name" value="S-adenosyl-L-methionine-dependent methyltransferases"/>
    <property type="match status" value="1"/>
</dbReference>
<dbReference type="Proteomes" id="UP000192353">
    <property type="component" value="Unassembled WGS sequence"/>
</dbReference>
<proteinExistence type="inferred from homology"/>
<dbReference type="Pfam" id="PF01189">
    <property type="entry name" value="Methyltr_RsmB-F"/>
    <property type="match status" value="1"/>
</dbReference>
<feature type="binding site" evidence="14">
    <location>
        <begin position="259"/>
        <end position="265"/>
    </location>
    <ligand>
        <name>S-adenosyl-L-methionine</name>
        <dbReference type="ChEBI" id="CHEBI:59789"/>
    </ligand>
</feature>
<evidence type="ECO:0000256" key="3">
    <source>
        <dbReference type="ARBA" id="ARBA00007494"/>
    </source>
</evidence>
<dbReference type="Proteomes" id="UP000195378">
    <property type="component" value="Chromosome"/>
</dbReference>
<dbReference type="RefSeq" id="WP_003701751.1">
    <property type="nucleotide sequence ID" value="NZ_CP007646.1"/>
</dbReference>
<dbReference type="Gene3D" id="1.10.940.10">
    <property type="entry name" value="NusB-like"/>
    <property type="match status" value="1"/>
</dbReference>
<dbReference type="NCBIfam" id="NF011494">
    <property type="entry name" value="PRK14902.1"/>
    <property type="match status" value="1"/>
</dbReference>
<dbReference type="GO" id="GO:0008649">
    <property type="term" value="F:rRNA methyltransferase activity"/>
    <property type="evidence" value="ECO:0007669"/>
    <property type="project" value="InterPro"/>
</dbReference>
<dbReference type="EMBL" id="NBEY01000031">
    <property type="protein sequence ID" value="OQR25680.1"/>
    <property type="molecule type" value="Genomic_DNA"/>
</dbReference>
<keyword evidence="10 14" id="KW-0694">RNA-binding</keyword>
<dbReference type="EMBL" id="QFAS01000005">
    <property type="protein sequence ID" value="PWG52777.1"/>
    <property type="molecule type" value="Genomic_DNA"/>
</dbReference>
<comment type="similarity">
    <text evidence="3 14">Belongs to the class I-like SAM-binding methyltransferase superfamily. RsmB/NOP family.</text>
</comment>
<dbReference type="InterPro" id="IPR049560">
    <property type="entry name" value="MeTrfase_RsmB-F_NOP2_cat"/>
</dbReference>
<dbReference type="Gene3D" id="3.40.50.150">
    <property type="entry name" value="Vaccinia Virus protein VP39"/>
    <property type="match status" value="1"/>
</dbReference>
<evidence type="ECO:0000313" key="17">
    <source>
        <dbReference type="EMBL" id="ARU19510.1"/>
    </source>
</evidence>
<dbReference type="FunFam" id="1.10.940.10:FF:000006">
    <property type="entry name" value="16S rRNA (Cytosine(967)-C(5))-methyltransferase RsmB"/>
    <property type="match status" value="1"/>
</dbReference>
<dbReference type="Proteomes" id="UP000245607">
    <property type="component" value="Unassembled WGS sequence"/>
</dbReference>
<evidence type="ECO:0000313" key="23">
    <source>
        <dbReference type="Proteomes" id="UP000245607"/>
    </source>
</evidence>
<dbReference type="InterPro" id="IPR035926">
    <property type="entry name" value="NusB-like_sf"/>
</dbReference>
<dbReference type="CDD" id="cd02440">
    <property type="entry name" value="AdoMet_MTases"/>
    <property type="match status" value="1"/>
</dbReference>
<keyword evidence="9 14" id="KW-0949">S-adenosyl-L-methionine</keyword>
<dbReference type="InterPro" id="IPR023267">
    <property type="entry name" value="RCMT"/>
</dbReference>
<dbReference type="EMBL" id="CP020858">
    <property type="protein sequence ID" value="ARU19510.1"/>
    <property type="molecule type" value="Genomic_DNA"/>
</dbReference>
<evidence type="ECO:0000256" key="8">
    <source>
        <dbReference type="ARBA" id="ARBA00022679"/>
    </source>
</evidence>
<feature type="binding site" evidence="14">
    <location>
        <position position="312"/>
    </location>
    <ligand>
        <name>S-adenosyl-L-methionine</name>
        <dbReference type="ChEBI" id="CHEBI:59789"/>
    </ligand>
</feature>
<gene>
    <name evidence="18" type="ORF">B6U37_03245</name>
    <name evidence="17" type="ORF">B7R82_05710</name>
    <name evidence="19" type="ORF">DB362_02340</name>
    <name evidence="16" type="ORF">LSJ_0662</name>
</gene>
<evidence type="ECO:0000256" key="13">
    <source>
        <dbReference type="ARBA" id="ARBA00047283"/>
    </source>
</evidence>
<reference evidence="17 22" key="3">
    <citation type="submission" date="2017-04" db="EMBL/GenBank/DDBJ databases">
        <title>Complete genome sequence of Lactobacillus salivarius ZLS006, a probiotic strain isolated from healthy piglet.</title>
        <authorList>
            <person name="Zhang D."/>
        </authorList>
    </citation>
    <scope>NUCLEOTIDE SEQUENCE [LARGE SCALE GENOMIC DNA]</scope>
    <source>
        <strain evidence="17 22">ZLS006</strain>
    </source>
</reference>
<dbReference type="Pfam" id="PF22458">
    <property type="entry name" value="RsmF-B_ferredox"/>
    <property type="match status" value="1"/>
</dbReference>
<protein>
    <recommendedName>
        <fullName evidence="4">16S rRNA (cytosine(967)-C(5))-methyltransferase</fullName>
        <ecNumber evidence="4">2.1.1.176</ecNumber>
    </recommendedName>
    <alternativeName>
        <fullName evidence="11">16S rRNA m5C967 methyltransferase</fullName>
    </alternativeName>
    <alternativeName>
        <fullName evidence="12">rRNA (cytosine-C(5)-)-methyltransferase RsmB</fullName>
    </alternativeName>
</protein>
<evidence type="ECO:0000313" key="16">
    <source>
        <dbReference type="EMBL" id="AIR10356.1"/>
    </source>
</evidence>
<evidence type="ECO:0000256" key="12">
    <source>
        <dbReference type="ARBA" id="ARBA00031088"/>
    </source>
</evidence>
<dbReference type="GO" id="GO:0003723">
    <property type="term" value="F:RNA binding"/>
    <property type="evidence" value="ECO:0007669"/>
    <property type="project" value="UniProtKB-UniRule"/>
</dbReference>
<dbReference type="InterPro" id="IPR018314">
    <property type="entry name" value="RsmB/NOL1/NOP2-like_CS"/>
</dbReference>
<dbReference type="PRINTS" id="PR02008">
    <property type="entry name" value="RCMTFAMILY"/>
</dbReference>
<evidence type="ECO:0000256" key="11">
    <source>
        <dbReference type="ARBA" id="ARBA00030399"/>
    </source>
</evidence>
<organism evidence="16 20">
    <name type="scientific">Ligilactobacillus salivarius</name>
    <dbReference type="NCBI Taxonomy" id="1624"/>
    <lineage>
        <taxon>Bacteria</taxon>
        <taxon>Bacillati</taxon>
        <taxon>Bacillota</taxon>
        <taxon>Bacilli</taxon>
        <taxon>Lactobacillales</taxon>
        <taxon>Lactobacillaceae</taxon>
        <taxon>Ligilactobacillus</taxon>
    </lineage>
</organism>
<evidence type="ECO:0000313" key="20">
    <source>
        <dbReference type="Proteomes" id="UP000029488"/>
    </source>
</evidence>
<reference evidence="16 20" key="1">
    <citation type="journal article" date="2014" name="BMC Genomics">
        <title>Unusual genome complexity in Lactobacillus salivarius JCM1046.</title>
        <authorList>
            <person name="Raftis E.J."/>
            <person name="Forde B.M."/>
            <person name="Claesson M.J."/>
            <person name="O'Toole P.W."/>
        </authorList>
    </citation>
    <scope>NUCLEOTIDE SEQUENCE [LARGE SCALE GENOMIC DNA]</scope>
    <source>
        <strain evidence="16 20">JCM1046</strain>
    </source>
</reference>
<feature type="binding site" evidence="14">
    <location>
        <position position="331"/>
    </location>
    <ligand>
        <name>S-adenosyl-L-methionine</name>
        <dbReference type="ChEBI" id="CHEBI:59789"/>
    </ligand>
</feature>
<keyword evidence="8 14" id="KW-0808">Transferase</keyword>
<dbReference type="InterPro" id="IPR054728">
    <property type="entry name" value="RsmB-like_ferredoxin"/>
</dbReference>
<dbReference type="Proteomes" id="UP000029488">
    <property type="component" value="Chromosome"/>
</dbReference>
<evidence type="ECO:0000256" key="2">
    <source>
        <dbReference type="ARBA" id="ARBA00004496"/>
    </source>
</evidence>
<dbReference type="NCBIfam" id="TIGR00563">
    <property type="entry name" value="rsmB"/>
    <property type="match status" value="1"/>
</dbReference>
<dbReference type="PANTHER" id="PTHR22807">
    <property type="entry name" value="NOP2 YEAST -RELATED NOL1/NOP2/FMU SUN DOMAIN-CONTAINING"/>
    <property type="match status" value="1"/>
</dbReference>
<dbReference type="GO" id="GO:0006355">
    <property type="term" value="P:regulation of DNA-templated transcription"/>
    <property type="evidence" value="ECO:0007669"/>
    <property type="project" value="InterPro"/>
</dbReference>
<dbReference type="SUPFAM" id="SSF48013">
    <property type="entry name" value="NusB-like"/>
    <property type="match status" value="1"/>
</dbReference>
<evidence type="ECO:0000256" key="5">
    <source>
        <dbReference type="ARBA" id="ARBA00022490"/>
    </source>
</evidence>
<accession>A0A089QHD7</accession>
<keyword evidence="6" id="KW-0698">rRNA processing</keyword>
<dbReference type="Pfam" id="PF01029">
    <property type="entry name" value="NusB"/>
    <property type="match status" value="1"/>
</dbReference>
<dbReference type="AlphaFoldDB" id="A0A089QHD7"/>
<feature type="domain" description="SAM-dependent MTase RsmB/NOP-type" evidence="15">
    <location>
        <begin position="170"/>
        <end position="445"/>
    </location>
</feature>
<dbReference type="InterPro" id="IPR004573">
    <property type="entry name" value="rRNA_ssu_MeTfrase_B"/>
</dbReference>
<reference evidence="18 21" key="2">
    <citation type="submission" date="2017-03" db="EMBL/GenBank/DDBJ databases">
        <title>Phylogenomics and comparative genomics of Lactobacillus salivarius, a mammalian gut commensal.</title>
        <authorList>
            <person name="Harris H.M."/>
        </authorList>
    </citation>
    <scope>NUCLEOTIDE SEQUENCE [LARGE SCALE GENOMIC DNA]</scope>
    <source>
        <strain evidence="18 21">AH4231</strain>
    </source>
</reference>
<feature type="active site" description="Nucleophile" evidence="14">
    <location>
        <position position="384"/>
    </location>
</feature>
<evidence type="ECO:0000313" key="18">
    <source>
        <dbReference type="EMBL" id="OQR25680.1"/>
    </source>
</evidence>
<dbReference type="PROSITE" id="PS51686">
    <property type="entry name" value="SAM_MT_RSMB_NOP"/>
    <property type="match status" value="1"/>
</dbReference>
<dbReference type="PROSITE" id="PS01153">
    <property type="entry name" value="NOL1_NOP2_SUN"/>
    <property type="match status" value="1"/>
</dbReference>
<evidence type="ECO:0000256" key="7">
    <source>
        <dbReference type="ARBA" id="ARBA00022603"/>
    </source>
</evidence>
<evidence type="ECO:0000313" key="22">
    <source>
        <dbReference type="Proteomes" id="UP000195378"/>
    </source>
</evidence>
<dbReference type="EMBL" id="CP007646">
    <property type="protein sequence ID" value="AIR10356.1"/>
    <property type="molecule type" value="Genomic_DNA"/>
</dbReference>
<name>A0A089QHD7_9LACO</name>
<comment type="function">
    <text evidence="1">Specifically methylates the cytosine at position 967 (m5C967) of 16S rRNA.</text>
</comment>
<keyword evidence="7 14" id="KW-0489">Methyltransferase</keyword>
<evidence type="ECO:0000256" key="9">
    <source>
        <dbReference type="ARBA" id="ARBA00022691"/>
    </source>
</evidence>
<sequence>MKNKTVRLLAVELLTRVESQGTYSNLALNKVIEENNFSVKDTKLLTTIVYGVIQHKLTLEYWLEPFIKKANKLQLWVKELLLVSLYQMVYLDKIPDRAVFNESIEIAKIKGHTGIRKFVTGVLHSIRRNGLREVNEIDNDITRLSIGTSTPEWLVEELIKELGITKVESILDTINTSPKHSVRINTHKVNKQILVNELKNDGYTIRESEVTPDALIVDGGFLPKSSEFRNGKMIIQDESAMLAVESMDIQKDDIVLDACAAPGGKTTQIAEKLMKGEGKVWALDIHKHKVKLIEENANKLGLISKVSAKQLDARKAITEFDSEKFDKILVDAPCSGLGLMRRKPEVKYEKKLADSYSLHDIQVNILEKVAPLLKKGGYLTYSTCTILNIENQKVIDDFLKKHPEFVQEKTYTKNKLKDERDTLSLTIYPDDYMSDGFFIATLRKK</sequence>